<dbReference type="SUPFAM" id="SSF47781">
    <property type="entry name" value="RuvA domain 2-like"/>
    <property type="match status" value="1"/>
</dbReference>
<gene>
    <name evidence="4" type="ORF">RVY80_09035</name>
</gene>
<comment type="caution">
    <text evidence="4">The sequence shown here is derived from an EMBL/GenBank/DDBJ whole genome shotgun (WGS) entry which is preliminary data.</text>
</comment>
<name>A0ABU3ZAP8_9FIRM</name>
<feature type="transmembrane region" description="Helical" evidence="2">
    <location>
        <begin position="12"/>
        <end position="29"/>
    </location>
</feature>
<dbReference type="PANTHER" id="PTHR21180:SF32">
    <property type="entry name" value="ENDONUCLEASE_EXONUCLEASE_PHOSPHATASE FAMILY DOMAIN-CONTAINING PROTEIN 1"/>
    <property type="match status" value="1"/>
</dbReference>
<keyword evidence="2" id="KW-0472">Membrane</keyword>
<dbReference type="Proteomes" id="UP001272515">
    <property type="component" value="Unassembled WGS sequence"/>
</dbReference>
<organism evidence="4 5">
    <name type="scientific">Veillonella absiana</name>
    <dbReference type="NCBI Taxonomy" id="3079305"/>
    <lineage>
        <taxon>Bacteria</taxon>
        <taxon>Bacillati</taxon>
        <taxon>Bacillota</taxon>
        <taxon>Negativicutes</taxon>
        <taxon>Veillonellales</taxon>
        <taxon>Veillonellaceae</taxon>
        <taxon>Veillonella</taxon>
    </lineage>
</organism>
<protein>
    <submittedName>
        <fullName evidence="4">ComEA family DNA-binding protein</fullName>
    </submittedName>
</protein>
<dbReference type="Pfam" id="PF10531">
    <property type="entry name" value="SLBB"/>
    <property type="match status" value="1"/>
</dbReference>
<evidence type="ECO:0000313" key="5">
    <source>
        <dbReference type="Proteomes" id="UP001272515"/>
    </source>
</evidence>
<dbReference type="NCBIfam" id="TIGR00426">
    <property type="entry name" value="competence protein ComEA helix-hairpin-helix repeat region"/>
    <property type="match status" value="1"/>
</dbReference>
<evidence type="ECO:0000313" key="4">
    <source>
        <dbReference type="EMBL" id="MDV5088968.1"/>
    </source>
</evidence>
<accession>A0ABU3ZAP8</accession>
<evidence type="ECO:0000256" key="1">
    <source>
        <dbReference type="SAM" id="MobiDB-lite"/>
    </source>
</evidence>
<keyword evidence="2" id="KW-1133">Transmembrane helix</keyword>
<evidence type="ECO:0000259" key="3">
    <source>
        <dbReference type="SMART" id="SM00278"/>
    </source>
</evidence>
<dbReference type="EMBL" id="JAWJZB010000010">
    <property type="protein sequence ID" value="MDV5088968.1"/>
    <property type="molecule type" value="Genomic_DNA"/>
</dbReference>
<keyword evidence="5" id="KW-1185">Reference proteome</keyword>
<dbReference type="SMART" id="SM00278">
    <property type="entry name" value="HhH1"/>
    <property type="match status" value="2"/>
</dbReference>
<dbReference type="InterPro" id="IPR004509">
    <property type="entry name" value="Competence_ComEA_HhH"/>
</dbReference>
<sequence>MKVQFSSKRYLLIISICMIIGIYFLWPIISNDTQKIHVSDSSLVQTEMQTLGEESFDDTQLEKQDSSESTTSSRLDDNNDGMKSGKGQKKLSQNNQKLASYLVYISGAVQNPGLYALEGTSTTADIIKTAGGLLPYAGTDGINMADTVKSGSHIHIPFNYSGNPELLLRKPKININTATVEELKSLPGIGDAMAKRIEEYRQTQGQFTSIEDIKKIKGIGDAMFKKLGDKISVS</sequence>
<dbReference type="InterPro" id="IPR003583">
    <property type="entry name" value="Hlx-hairpin-Hlx_DNA-bd_motif"/>
</dbReference>
<dbReference type="RefSeq" id="WP_317330770.1">
    <property type="nucleotide sequence ID" value="NZ_JAWJZA010000013.1"/>
</dbReference>
<dbReference type="PANTHER" id="PTHR21180">
    <property type="entry name" value="ENDONUCLEASE/EXONUCLEASE/PHOSPHATASE FAMILY DOMAIN-CONTAINING PROTEIN 1"/>
    <property type="match status" value="1"/>
</dbReference>
<proteinExistence type="predicted"/>
<reference evidence="4 5" key="1">
    <citation type="submission" date="2023-10" db="EMBL/GenBank/DDBJ databases">
        <title>Veillonella sp. nov., isolated from a pig farm feces dump.</title>
        <authorList>
            <person name="Chang Y.-H."/>
        </authorList>
    </citation>
    <scope>NUCLEOTIDE SEQUENCE [LARGE SCALE GENOMIC DNA]</scope>
    <source>
        <strain evidence="4 5">YH-vei2233</strain>
    </source>
</reference>
<feature type="domain" description="Helix-hairpin-helix DNA-binding motif class 1" evidence="3">
    <location>
        <begin position="211"/>
        <end position="230"/>
    </location>
</feature>
<dbReference type="InterPro" id="IPR010994">
    <property type="entry name" value="RuvA_2-like"/>
</dbReference>
<dbReference type="Gene3D" id="1.10.150.310">
    <property type="entry name" value="Tex RuvX-like domain-like"/>
    <property type="match status" value="1"/>
</dbReference>
<dbReference type="InterPro" id="IPR051675">
    <property type="entry name" value="Endo/Exo/Phosphatase_dom_1"/>
</dbReference>
<feature type="domain" description="Helix-hairpin-helix DNA-binding motif class 1" evidence="3">
    <location>
        <begin position="181"/>
        <end position="200"/>
    </location>
</feature>
<dbReference type="GO" id="GO:0003677">
    <property type="term" value="F:DNA binding"/>
    <property type="evidence" value="ECO:0007669"/>
    <property type="project" value="UniProtKB-KW"/>
</dbReference>
<feature type="region of interest" description="Disordered" evidence="1">
    <location>
        <begin position="53"/>
        <end position="92"/>
    </location>
</feature>
<evidence type="ECO:0000256" key="2">
    <source>
        <dbReference type="SAM" id="Phobius"/>
    </source>
</evidence>
<keyword evidence="4" id="KW-0238">DNA-binding</keyword>
<dbReference type="Pfam" id="PF12836">
    <property type="entry name" value="HHH_3"/>
    <property type="match status" value="1"/>
</dbReference>
<keyword evidence="2" id="KW-0812">Transmembrane</keyword>
<dbReference type="InterPro" id="IPR019554">
    <property type="entry name" value="Soluble_ligand-bd"/>
</dbReference>
<dbReference type="Gene3D" id="3.10.560.10">
    <property type="entry name" value="Outer membrane lipoprotein wza domain like"/>
    <property type="match status" value="1"/>
</dbReference>